<evidence type="ECO:0000259" key="10">
    <source>
        <dbReference type="PROSITE" id="PS50262"/>
    </source>
</evidence>
<keyword evidence="7" id="KW-0675">Receptor</keyword>
<comment type="subcellular location">
    <subcellularLocation>
        <location evidence="1">Membrane</location>
        <topology evidence="1">Multi-pass membrane protein</topology>
    </subcellularLocation>
</comment>
<dbReference type="PANTHER" id="PTHR45695:SF15">
    <property type="entry name" value="OPSIN RH2"/>
    <property type="match status" value="1"/>
</dbReference>
<dbReference type="PRINTS" id="PR00237">
    <property type="entry name" value="GPCRRHODOPSN"/>
</dbReference>
<protein>
    <recommendedName>
        <fullName evidence="10">G-protein coupled receptors family 1 profile domain-containing protein</fullName>
    </recommendedName>
</protein>
<evidence type="ECO:0000256" key="2">
    <source>
        <dbReference type="ARBA" id="ARBA00010663"/>
    </source>
</evidence>
<dbReference type="GO" id="GO:0005886">
    <property type="term" value="C:plasma membrane"/>
    <property type="evidence" value="ECO:0007669"/>
    <property type="project" value="TreeGrafter"/>
</dbReference>
<sequence>IPELVVYRTKPYNEITIYFTQCEPSWSVEKDRTWIVLKMILLYAIPLIFMTIAYCQIIRVLWKSGNVHQHSLDVSGGRHINTFTMNTNTSTEGQLRSRRKAAKMLVAVVIMFAVCYFPVHLLSVLRVTVSMSNSDTNRAYFLISHWLCYANSAVNPIIYNFMSGKFRKEFGVAFSSCSTHDSSSRSQRRNTLSATYVYRFTSTHSCRTKTENIPMEMVCSNGNKVNT</sequence>
<feature type="non-terminal residue" evidence="11">
    <location>
        <position position="227"/>
    </location>
</feature>
<evidence type="ECO:0000313" key="11">
    <source>
        <dbReference type="EMBL" id="KAF2880272.1"/>
    </source>
</evidence>
<evidence type="ECO:0000313" key="12">
    <source>
        <dbReference type="Proteomes" id="UP000801492"/>
    </source>
</evidence>
<dbReference type="InterPro" id="IPR017452">
    <property type="entry name" value="GPCR_Rhodpsn_7TM"/>
</dbReference>
<dbReference type="SUPFAM" id="SSF81321">
    <property type="entry name" value="Family A G protein-coupled receptor-like"/>
    <property type="match status" value="1"/>
</dbReference>
<dbReference type="Pfam" id="PF00001">
    <property type="entry name" value="7tm_1"/>
    <property type="match status" value="1"/>
</dbReference>
<dbReference type="PROSITE" id="PS50262">
    <property type="entry name" value="G_PROTEIN_RECEP_F1_2"/>
    <property type="match status" value="1"/>
</dbReference>
<feature type="transmembrane region" description="Helical" evidence="9">
    <location>
        <begin position="104"/>
        <end position="127"/>
    </location>
</feature>
<feature type="domain" description="G-protein coupled receptors family 1 profile" evidence="10">
    <location>
        <begin position="1"/>
        <end position="159"/>
    </location>
</feature>
<evidence type="ECO:0000256" key="3">
    <source>
        <dbReference type="ARBA" id="ARBA00022692"/>
    </source>
</evidence>
<name>A0A8K0FXM1_IGNLU</name>
<dbReference type="EMBL" id="VTPC01090990">
    <property type="protein sequence ID" value="KAF2880272.1"/>
    <property type="molecule type" value="Genomic_DNA"/>
</dbReference>
<evidence type="ECO:0000256" key="8">
    <source>
        <dbReference type="ARBA" id="ARBA00023224"/>
    </source>
</evidence>
<evidence type="ECO:0000256" key="9">
    <source>
        <dbReference type="SAM" id="Phobius"/>
    </source>
</evidence>
<dbReference type="InterPro" id="IPR000276">
    <property type="entry name" value="GPCR_Rhodpsn"/>
</dbReference>
<organism evidence="11 12">
    <name type="scientific">Ignelater luminosus</name>
    <name type="common">Cucubano</name>
    <name type="synonym">Pyrophorus luminosus</name>
    <dbReference type="NCBI Taxonomy" id="2038154"/>
    <lineage>
        <taxon>Eukaryota</taxon>
        <taxon>Metazoa</taxon>
        <taxon>Ecdysozoa</taxon>
        <taxon>Arthropoda</taxon>
        <taxon>Hexapoda</taxon>
        <taxon>Insecta</taxon>
        <taxon>Pterygota</taxon>
        <taxon>Neoptera</taxon>
        <taxon>Endopterygota</taxon>
        <taxon>Coleoptera</taxon>
        <taxon>Polyphaga</taxon>
        <taxon>Elateriformia</taxon>
        <taxon>Elateroidea</taxon>
        <taxon>Elateridae</taxon>
        <taxon>Agrypninae</taxon>
        <taxon>Pyrophorini</taxon>
        <taxon>Ignelater</taxon>
    </lineage>
</organism>
<feature type="transmembrane region" description="Helical" evidence="9">
    <location>
        <begin position="40"/>
        <end position="62"/>
    </location>
</feature>
<comment type="similarity">
    <text evidence="2">Belongs to the G-protein coupled receptor 1 family.</text>
</comment>
<reference evidence="11" key="1">
    <citation type="submission" date="2019-08" db="EMBL/GenBank/DDBJ databases">
        <title>The genome of the North American firefly Photinus pyralis.</title>
        <authorList>
            <consortium name="Photinus pyralis genome working group"/>
            <person name="Fallon T.R."/>
            <person name="Sander Lower S.E."/>
            <person name="Weng J.-K."/>
        </authorList>
    </citation>
    <scope>NUCLEOTIDE SEQUENCE</scope>
    <source>
        <strain evidence="11">TRF0915ILg1</strain>
        <tissue evidence="11">Whole body</tissue>
    </source>
</reference>
<gene>
    <name evidence="11" type="ORF">ILUMI_25895</name>
</gene>
<comment type="caution">
    <text evidence="11">The sequence shown here is derived from an EMBL/GenBank/DDBJ whole genome shotgun (WGS) entry which is preliminary data.</text>
</comment>
<evidence type="ECO:0000256" key="4">
    <source>
        <dbReference type="ARBA" id="ARBA00022989"/>
    </source>
</evidence>
<accession>A0A8K0FXM1</accession>
<dbReference type="AlphaFoldDB" id="A0A8K0FXM1"/>
<keyword evidence="3 9" id="KW-0812">Transmembrane</keyword>
<dbReference type="OrthoDB" id="5987936at2759"/>
<keyword evidence="5" id="KW-0297">G-protein coupled receptor</keyword>
<dbReference type="Gene3D" id="1.20.1070.10">
    <property type="entry name" value="Rhodopsin 7-helix transmembrane proteins"/>
    <property type="match status" value="1"/>
</dbReference>
<dbReference type="PANTHER" id="PTHR45695">
    <property type="entry name" value="LEUCOKININ RECEPTOR-RELATED"/>
    <property type="match status" value="1"/>
</dbReference>
<evidence type="ECO:0000256" key="1">
    <source>
        <dbReference type="ARBA" id="ARBA00004141"/>
    </source>
</evidence>
<evidence type="ECO:0000256" key="6">
    <source>
        <dbReference type="ARBA" id="ARBA00023136"/>
    </source>
</evidence>
<keyword evidence="4 9" id="KW-1133">Transmembrane helix</keyword>
<feature type="transmembrane region" description="Helical" evidence="9">
    <location>
        <begin position="139"/>
        <end position="159"/>
    </location>
</feature>
<dbReference type="GO" id="GO:0004930">
    <property type="term" value="F:G protein-coupled receptor activity"/>
    <property type="evidence" value="ECO:0007669"/>
    <property type="project" value="UniProtKB-KW"/>
</dbReference>
<proteinExistence type="inferred from homology"/>
<dbReference type="Proteomes" id="UP000801492">
    <property type="component" value="Unassembled WGS sequence"/>
</dbReference>
<keyword evidence="12" id="KW-1185">Reference proteome</keyword>
<keyword evidence="6 9" id="KW-0472">Membrane</keyword>
<keyword evidence="8" id="KW-0807">Transducer</keyword>
<evidence type="ECO:0000256" key="5">
    <source>
        <dbReference type="ARBA" id="ARBA00023040"/>
    </source>
</evidence>
<evidence type="ECO:0000256" key="7">
    <source>
        <dbReference type="ARBA" id="ARBA00023170"/>
    </source>
</evidence>